<sequence length="275" mass="31016">MLKITQQQALKRWDTLPQNLREAIFSELNADILWRICKEQHLSEDKIYKIAALAGDVIMGFIHPEDLAREIKQELGINIEIANSVAIEINRKIFMPIKSEIDKVYAPAAPAEEIEVVDLRQRVAEQKIESENPPITQASAKTIEVKLPETGEAEPIILHREEETRAVLGAKKSLGGLFKFLGKEEKKEEIKPVAAQVEIGGLTAEPLAVSKVESPKVKIVHYTDFRTPIEKPLLPEIKPAVEIPKIEEKKTEPVKIEPDKKENEGVIDLRTFTKM</sequence>
<dbReference type="Proteomes" id="UP000034256">
    <property type="component" value="Unassembled WGS sequence"/>
</dbReference>
<name>A0A0G0XKB6_9BACT</name>
<evidence type="ECO:0000313" key="1">
    <source>
        <dbReference type="EMBL" id="KKS25344.1"/>
    </source>
</evidence>
<accession>A0A0G0XKB6</accession>
<dbReference type="AlphaFoldDB" id="A0A0G0XKB6"/>
<protein>
    <submittedName>
        <fullName evidence="1">Uncharacterized protein</fullName>
    </submittedName>
</protein>
<reference evidence="1 2" key="1">
    <citation type="journal article" date="2015" name="Nature">
        <title>rRNA introns, odd ribosomes, and small enigmatic genomes across a large radiation of phyla.</title>
        <authorList>
            <person name="Brown C.T."/>
            <person name="Hug L.A."/>
            <person name="Thomas B.C."/>
            <person name="Sharon I."/>
            <person name="Castelle C.J."/>
            <person name="Singh A."/>
            <person name="Wilkins M.J."/>
            <person name="Williams K.H."/>
            <person name="Banfield J.F."/>
        </authorList>
    </citation>
    <scope>NUCLEOTIDE SEQUENCE [LARGE SCALE GENOMIC DNA]</scope>
</reference>
<dbReference type="PATRIC" id="fig|1619004.3.peg.343"/>
<dbReference type="EMBL" id="LCCF01000004">
    <property type="protein sequence ID" value="KKS25344.1"/>
    <property type="molecule type" value="Genomic_DNA"/>
</dbReference>
<gene>
    <name evidence="1" type="ORF">UU85_C0004G0103</name>
</gene>
<proteinExistence type="predicted"/>
<comment type="caution">
    <text evidence="1">The sequence shown here is derived from an EMBL/GenBank/DDBJ whole genome shotgun (WGS) entry which is preliminary data.</text>
</comment>
<evidence type="ECO:0000313" key="2">
    <source>
        <dbReference type="Proteomes" id="UP000034256"/>
    </source>
</evidence>
<organism evidence="1 2">
    <name type="scientific">Candidatus Wolfebacteria bacterium GW2011_GWA2_42_10</name>
    <dbReference type="NCBI Taxonomy" id="1619004"/>
    <lineage>
        <taxon>Bacteria</taxon>
        <taxon>Candidatus Wolfeibacteriota</taxon>
    </lineage>
</organism>